<name>A0ABR9X2I2_9RHOB</name>
<keyword evidence="1" id="KW-0472">Membrane</keyword>
<reference evidence="2 3" key="1">
    <citation type="journal article" date="2021" name="Int. J. Syst. Evol. Microbiol.">
        <title>Salipiger mangrovisoli sp. nov., isolated from mangrove soil and the proposal for the reclassification of Paraphaeobacter pallidus as Salipiger pallidus comb. nov.</title>
        <authorList>
            <person name="Du J."/>
            <person name="Liu Y."/>
            <person name="Pei T."/>
            <person name="Deng M.R."/>
            <person name="Zhu H."/>
        </authorList>
    </citation>
    <scope>NUCLEOTIDE SEQUENCE [LARGE SCALE GENOMIC DNA]</scope>
    <source>
        <strain evidence="2 3">6D45A</strain>
    </source>
</reference>
<accession>A0ABR9X2I2</accession>
<evidence type="ECO:0000313" key="3">
    <source>
        <dbReference type="Proteomes" id="UP000607796"/>
    </source>
</evidence>
<proteinExistence type="predicted"/>
<protein>
    <submittedName>
        <fullName evidence="2">Uncharacterized protein</fullName>
    </submittedName>
</protein>
<evidence type="ECO:0000256" key="1">
    <source>
        <dbReference type="SAM" id="Phobius"/>
    </source>
</evidence>
<dbReference type="Proteomes" id="UP000607796">
    <property type="component" value="Unassembled WGS sequence"/>
</dbReference>
<dbReference type="EMBL" id="JADFFK010000009">
    <property type="protein sequence ID" value="MBE9637774.1"/>
    <property type="molecule type" value="Genomic_DNA"/>
</dbReference>
<organism evidence="2 3">
    <name type="scientific">Salipiger mangrovisoli</name>
    <dbReference type="NCBI Taxonomy" id="2865933"/>
    <lineage>
        <taxon>Bacteria</taxon>
        <taxon>Pseudomonadati</taxon>
        <taxon>Pseudomonadota</taxon>
        <taxon>Alphaproteobacteria</taxon>
        <taxon>Rhodobacterales</taxon>
        <taxon>Roseobacteraceae</taxon>
        <taxon>Salipiger</taxon>
    </lineage>
</organism>
<comment type="caution">
    <text evidence="2">The sequence shown here is derived from an EMBL/GenBank/DDBJ whole genome shotgun (WGS) entry which is preliminary data.</text>
</comment>
<sequence length="109" mass="11910">MAATFGSAAIAALASSSEPSVFYAVAALIPIFMFWLMDAQYLRIERAYRKLYDKVRTGEQVEPYSLDATAFMSHFGVALRIAISWSVAIFYLAILISLAVVASIIFCGA</sequence>
<keyword evidence="1" id="KW-1133">Transmembrane helix</keyword>
<evidence type="ECO:0000313" key="2">
    <source>
        <dbReference type="EMBL" id="MBE9637774.1"/>
    </source>
</evidence>
<feature type="transmembrane region" description="Helical" evidence="1">
    <location>
        <begin position="89"/>
        <end position="108"/>
    </location>
</feature>
<feature type="transmembrane region" description="Helical" evidence="1">
    <location>
        <begin position="24"/>
        <end position="44"/>
    </location>
</feature>
<keyword evidence="3" id="KW-1185">Reference proteome</keyword>
<keyword evidence="1" id="KW-0812">Transmembrane</keyword>
<gene>
    <name evidence="2" type="ORF">IQ782_13040</name>
</gene>